<dbReference type="CDD" id="cd02883">
    <property type="entry name" value="NUDIX_Hydrolase"/>
    <property type="match status" value="1"/>
</dbReference>
<protein>
    <recommendedName>
        <fullName evidence="4">Nudix hydrolase domain-containing protein</fullName>
    </recommendedName>
</protein>
<keyword evidence="6" id="KW-1185">Reference proteome</keyword>
<dbReference type="PANTHER" id="PTHR43046">
    <property type="entry name" value="GDP-MANNOSE MANNOSYL HYDROLASE"/>
    <property type="match status" value="1"/>
</dbReference>
<sequence length="146" mass="17280">MIFTQGSFNVVIQNSKVLMVKRRDLPLWDLPGGKIEHYETPQQAAIREMHEETGYQIKLICCYGQYYDIKRKDCQHLFLSEIISGSPQNQTTETTQLKWFPVNRLPINTVPFRKRQIRTAFNAPRYQTYEIRENFLISLLRKILGK</sequence>
<evidence type="ECO:0000256" key="2">
    <source>
        <dbReference type="ARBA" id="ARBA00022801"/>
    </source>
</evidence>
<dbReference type="InterPro" id="IPR020084">
    <property type="entry name" value="NUDIX_hydrolase_CS"/>
</dbReference>
<dbReference type="RefSeq" id="WP_016183254.1">
    <property type="nucleotide sequence ID" value="NZ_JXKI01000001.1"/>
</dbReference>
<keyword evidence="2 3" id="KW-0378">Hydrolase</keyword>
<dbReference type="Pfam" id="PF00293">
    <property type="entry name" value="NUDIX"/>
    <property type="match status" value="1"/>
</dbReference>
<reference evidence="5 6" key="1">
    <citation type="submission" date="2013-03" db="EMBL/GenBank/DDBJ databases">
        <title>The Genome Sequence of Enterococcus columbae ATCC_51263 (PacBio/Illumina hybrid assembly).</title>
        <authorList>
            <consortium name="The Broad Institute Genomics Platform"/>
            <consortium name="The Broad Institute Genome Sequencing Center for Infectious Disease"/>
            <person name="Earl A."/>
            <person name="Russ C."/>
            <person name="Gilmore M."/>
            <person name="Surin D."/>
            <person name="Walker B."/>
            <person name="Young S."/>
            <person name="Zeng Q."/>
            <person name="Gargeya S."/>
            <person name="Fitzgerald M."/>
            <person name="Haas B."/>
            <person name="Abouelleil A."/>
            <person name="Allen A.W."/>
            <person name="Alvarado L."/>
            <person name="Arachchi H.M."/>
            <person name="Berlin A.M."/>
            <person name="Chapman S.B."/>
            <person name="Gainer-Dewar J."/>
            <person name="Goldberg J."/>
            <person name="Griggs A."/>
            <person name="Gujja S."/>
            <person name="Hansen M."/>
            <person name="Howarth C."/>
            <person name="Imamovic A."/>
            <person name="Ireland A."/>
            <person name="Larimer J."/>
            <person name="McCowan C."/>
            <person name="Murphy C."/>
            <person name="Pearson M."/>
            <person name="Poon T.W."/>
            <person name="Priest M."/>
            <person name="Roberts A."/>
            <person name="Saif S."/>
            <person name="Shea T."/>
            <person name="Sisk P."/>
            <person name="Sykes S."/>
            <person name="Wortman J."/>
            <person name="Nusbaum C."/>
            <person name="Birren B."/>
        </authorList>
    </citation>
    <scope>NUCLEOTIDE SEQUENCE [LARGE SCALE GENOMIC DNA]</scope>
    <source>
        <strain evidence="5 6">ATCC 51263</strain>
    </source>
</reference>
<dbReference type="STRING" id="1121865.OMW_01112"/>
<comment type="similarity">
    <text evidence="3">Belongs to the Nudix hydrolase family.</text>
</comment>
<evidence type="ECO:0000313" key="6">
    <source>
        <dbReference type="Proteomes" id="UP000014113"/>
    </source>
</evidence>
<dbReference type="PATRIC" id="fig|1121865.3.peg.1082"/>
<dbReference type="PROSITE" id="PS51462">
    <property type="entry name" value="NUDIX"/>
    <property type="match status" value="1"/>
</dbReference>
<proteinExistence type="inferred from homology"/>
<dbReference type="Gene3D" id="3.90.79.10">
    <property type="entry name" value="Nucleoside Triphosphate Pyrophosphohydrolase"/>
    <property type="match status" value="1"/>
</dbReference>
<evidence type="ECO:0000256" key="1">
    <source>
        <dbReference type="ARBA" id="ARBA00001946"/>
    </source>
</evidence>
<organism evidence="5 6">
    <name type="scientific">Enterococcus columbae DSM 7374 = ATCC 51263</name>
    <dbReference type="NCBI Taxonomy" id="1121865"/>
    <lineage>
        <taxon>Bacteria</taxon>
        <taxon>Bacillati</taxon>
        <taxon>Bacillota</taxon>
        <taxon>Bacilli</taxon>
        <taxon>Lactobacillales</taxon>
        <taxon>Enterococcaceae</taxon>
        <taxon>Enterococcus</taxon>
    </lineage>
</organism>
<feature type="domain" description="Nudix hydrolase" evidence="4">
    <location>
        <begin position="1"/>
        <end position="123"/>
    </location>
</feature>
<dbReference type="InterPro" id="IPR000086">
    <property type="entry name" value="NUDIX_hydrolase_dom"/>
</dbReference>
<dbReference type="PRINTS" id="PR00502">
    <property type="entry name" value="NUDIXFAMILY"/>
</dbReference>
<comment type="caution">
    <text evidence="5">The sequence shown here is derived from an EMBL/GenBank/DDBJ whole genome shotgun (WGS) entry which is preliminary data.</text>
</comment>
<name>S1MV33_9ENTE</name>
<dbReference type="Proteomes" id="UP000014113">
    <property type="component" value="Unassembled WGS sequence"/>
</dbReference>
<gene>
    <name evidence="5" type="ORF">I568_01732</name>
</gene>
<dbReference type="GO" id="GO:0016787">
    <property type="term" value="F:hydrolase activity"/>
    <property type="evidence" value="ECO:0007669"/>
    <property type="project" value="UniProtKB-KW"/>
</dbReference>
<dbReference type="PANTHER" id="PTHR43046:SF2">
    <property type="entry name" value="8-OXO-DGTP DIPHOSPHATASE-RELATED"/>
    <property type="match status" value="1"/>
</dbReference>
<comment type="cofactor">
    <cofactor evidence="1">
        <name>Mg(2+)</name>
        <dbReference type="ChEBI" id="CHEBI:18420"/>
    </cofactor>
</comment>
<evidence type="ECO:0000313" key="5">
    <source>
        <dbReference type="EMBL" id="EOW80555.1"/>
    </source>
</evidence>
<dbReference type="InterPro" id="IPR020476">
    <property type="entry name" value="Nudix_hydrolase"/>
</dbReference>
<dbReference type="eggNOG" id="COG0494">
    <property type="taxonomic scope" value="Bacteria"/>
</dbReference>
<evidence type="ECO:0000259" key="4">
    <source>
        <dbReference type="PROSITE" id="PS51462"/>
    </source>
</evidence>
<dbReference type="AlphaFoldDB" id="S1MV33"/>
<accession>S1MV33</accession>
<dbReference type="PROSITE" id="PS00893">
    <property type="entry name" value="NUDIX_BOX"/>
    <property type="match status" value="1"/>
</dbReference>
<dbReference type="InterPro" id="IPR015797">
    <property type="entry name" value="NUDIX_hydrolase-like_dom_sf"/>
</dbReference>
<dbReference type="OrthoDB" id="9810648at2"/>
<evidence type="ECO:0000256" key="3">
    <source>
        <dbReference type="RuleBase" id="RU003476"/>
    </source>
</evidence>
<dbReference type="EMBL" id="ASWJ01000008">
    <property type="protein sequence ID" value="EOW80555.1"/>
    <property type="molecule type" value="Genomic_DNA"/>
</dbReference>
<dbReference type="SUPFAM" id="SSF55811">
    <property type="entry name" value="Nudix"/>
    <property type="match status" value="1"/>
</dbReference>